<evidence type="ECO:0000313" key="1">
    <source>
        <dbReference type="EMBL" id="SFJ17250.1"/>
    </source>
</evidence>
<reference evidence="2" key="1">
    <citation type="submission" date="2016-10" db="EMBL/GenBank/DDBJ databases">
        <authorList>
            <person name="Varghese N."/>
            <person name="Submissions S."/>
        </authorList>
    </citation>
    <scope>NUCLEOTIDE SEQUENCE [LARGE SCALE GENOMIC DNA]</scope>
    <source>
        <strain evidence="2">OK042</strain>
    </source>
</reference>
<gene>
    <name evidence="1" type="ORF">SAMN05518846_102276</name>
</gene>
<accession>A0A1I3P7E2</accession>
<dbReference type="Proteomes" id="UP000198915">
    <property type="component" value="Unassembled WGS sequence"/>
</dbReference>
<organism evidence="1 2">
    <name type="scientific">Brevibacillus centrosporus</name>
    <dbReference type="NCBI Taxonomy" id="54910"/>
    <lineage>
        <taxon>Bacteria</taxon>
        <taxon>Bacillati</taxon>
        <taxon>Bacillota</taxon>
        <taxon>Bacilli</taxon>
        <taxon>Bacillales</taxon>
        <taxon>Paenibacillaceae</taxon>
        <taxon>Brevibacillus</taxon>
    </lineage>
</organism>
<protein>
    <submittedName>
        <fullName evidence="1">Uncharacterized protein</fullName>
    </submittedName>
</protein>
<name>A0A1I3P7E2_9BACL</name>
<dbReference type="EMBL" id="FORT01000002">
    <property type="protein sequence ID" value="SFJ17250.1"/>
    <property type="molecule type" value="Genomic_DNA"/>
</dbReference>
<evidence type="ECO:0000313" key="2">
    <source>
        <dbReference type="Proteomes" id="UP000198915"/>
    </source>
</evidence>
<proteinExistence type="predicted"/>
<dbReference type="STRING" id="1884381.SAMN05518846_102276"/>
<keyword evidence="2" id="KW-1185">Reference proteome</keyword>
<dbReference type="AlphaFoldDB" id="A0A1I3P7E2"/>
<sequence>MRSDRVLAESFTEVMPEADAEALRDALRNS</sequence>